<keyword evidence="7" id="KW-1185">Reference proteome</keyword>
<feature type="modified residue" description="4-aspartylphosphate" evidence="2">
    <location>
        <position position="59"/>
    </location>
</feature>
<dbReference type="AlphaFoldDB" id="A0ABD5SES3"/>
<dbReference type="RefSeq" id="WP_379781894.1">
    <property type="nucleotide sequence ID" value="NZ_JBHSWW010000158.1"/>
</dbReference>
<proteinExistence type="predicted"/>
<dbReference type="InterPro" id="IPR050595">
    <property type="entry name" value="Bact_response_regulator"/>
</dbReference>
<protein>
    <submittedName>
        <fullName evidence="6">Response regulator</fullName>
    </submittedName>
</protein>
<dbReference type="Pfam" id="PF08448">
    <property type="entry name" value="PAS_4"/>
    <property type="match status" value="1"/>
</dbReference>
<feature type="region of interest" description="Disordered" evidence="3">
    <location>
        <begin position="258"/>
        <end position="292"/>
    </location>
</feature>
<dbReference type="NCBIfam" id="TIGR00229">
    <property type="entry name" value="sensory_box"/>
    <property type="match status" value="1"/>
</dbReference>
<dbReference type="CDD" id="cd00130">
    <property type="entry name" value="PAS"/>
    <property type="match status" value="1"/>
</dbReference>
<evidence type="ECO:0000313" key="7">
    <source>
        <dbReference type="Proteomes" id="UP001596442"/>
    </source>
</evidence>
<evidence type="ECO:0000256" key="2">
    <source>
        <dbReference type="PROSITE-ProRule" id="PRU00169"/>
    </source>
</evidence>
<dbReference type="SMART" id="SM00091">
    <property type="entry name" value="PAS"/>
    <property type="match status" value="1"/>
</dbReference>
<dbReference type="SUPFAM" id="SSF55785">
    <property type="entry name" value="PYP-like sensor domain (PAS domain)"/>
    <property type="match status" value="1"/>
</dbReference>
<dbReference type="Pfam" id="PF00072">
    <property type="entry name" value="Response_reg"/>
    <property type="match status" value="1"/>
</dbReference>
<organism evidence="6 7">
    <name type="scientific">Halorubrum tibetense</name>
    <dbReference type="NCBI Taxonomy" id="175631"/>
    <lineage>
        <taxon>Archaea</taxon>
        <taxon>Methanobacteriati</taxon>
        <taxon>Methanobacteriota</taxon>
        <taxon>Stenosarchaea group</taxon>
        <taxon>Halobacteria</taxon>
        <taxon>Halobacteriales</taxon>
        <taxon>Haloferacaceae</taxon>
        <taxon>Halorubrum</taxon>
    </lineage>
</organism>
<evidence type="ECO:0000256" key="1">
    <source>
        <dbReference type="ARBA" id="ARBA00022553"/>
    </source>
</evidence>
<dbReference type="PANTHER" id="PTHR44591:SF3">
    <property type="entry name" value="RESPONSE REGULATORY DOMAIN-CONTAINING PROTEIN"/>
    <property type="match status" value="1"/>
</dbReference>
<dbReference type="PANTHER" id="PTHR44591">
    <property type="entry name" value="STRESS RESPONSE REGULATOR PROTEIN 1"/>
    <property type="match status" value="1"/>
</dbReference>
<feature type="compositionally biased region" description="Low complexity" evidence="3">
    <location>
        <begin position="267"/>
        <end position="292"/>
    </location>
</feature>
<dbReference type="PROSITE" id="PS50110">
    <property type="entry name" value="RESPONSE_REGULATORY"/>
    <property type="match status" value="1"/>
</dbReference>
<dbReference type="Gene3D" id="3.30.450.20">
    <property type="entry name" value="PAS domain"/>
    <property type="match status" value="1"/>
</dbReference>
<evidence type="ECO:0000256" key="3">
    <source>
        <dbReference type="SAM" id="MobiDB-lite"/>
    </source>
</evidence>
<dbReference type="Proteomes" id="UP001596442">
    <property type="component" value="Unassembled WGS sequence"/>
</dbReference>
<dbReference type="EMBL" id="JBHSWW010000158">
    <property type="protein sequence ID" value="MFC6753889.1"/>
    <property type="molecule type" value="Genomic_DNA"/>
</dbReference>
<dbReference type="SMART" id="SM00448">
    <property type="entry name" value="REC"/>
    <property type="match status" value="1"/>
</dbReference>
<sequence>MTERSVRVLCVDDEPGLAELVATFLERDADLDCETAVETDPDAALARIREEPFDCVVTDYDMPARTGVELLSAARETHPELPFLLFSATGPDELAAEMVRVGVTDYVRKRGGSDAYTTLIRRVDYAIDGEDGSFDGPDTAVGSADASHSLAVDDVDARVSFDAVCTVSPDGTFEYVDEAYARAYGYDPETLVGEPWQRLHPDDEVEHIRTNVLPAVMEGDRWTGRSTGVRADGNTFPESKLVSTTSDGRLLISVSAVDGGSDGDADSGGSAVSDGDGNSGGSAVSDATRADD</sequence>
<evidence type="ECO:0000259" key="4">
    <source>
        <dbReference type="PROSITE" id="PS50110"/>
    </source>
</evidence>
<accession>A0ABD5SES3</accession>
<dbReference type="InterPro" id="IPR011006">
    <property type="entry name" value="CheY-like_superfamily"/>
</dbReference>
<feature type="domain" description="Response regulatory" evidence="4">
    <location>
        <begin position="7"/>
        <end position="124"/>
    </location>
</feature>
<dbReference type="SUPFAM" id="SSF52172">
    <property type="entry name" value="CheY-like"/>
    <property type="match status" value="1"/>
</dbReference>
<feature type="domain" description="PAS" evidence="5">
    <location>
        <begin position="162"/>
        <end position="220"/>
    </location>
</feature>
<dbReference type="CDD" id="cd00156">
    <property type="entry name" value="REC"/>
    <property type="match status" value="1"/>
</dbReference>
<comment type="caution">
    <text evidence="6">The sequence shown here is derived from an EMBL/GenBank/DDBJ whole genome shotgun (WGS) entry which is preliminary data.</text>
</comment>
<gene>
    <name evidence="6" type="ORF">ACFQEU_10495</name>
</gene>
<evidence type="ECO:0000259" key="5">
    <source>
        <dbReference type="PROSITE" id="PS50112"/>
    </source>
</evidence>
<dbReference type="InterPro" id="IPR000014">
    <property type="entry name" value="PAS"/>
</dbReference>
<name>A0ABD5SES3_9EURY</name>
<dbReference type="InterPro" id="IPR013656">
    <property type="entry name" value="PAS_4"/>
</dbReference>
<dbReference type="InterPro" id="IPR001789">
    <property type="entry name" value="Sig_transdc_resp-reg_receiver"/>
</dbReference>
<dbReference type="Gene3D" id="3.40.50.2300">
    <property type="match status" value="1"/>
</dbReference>
<keyword evidence="1 2" id="KW-0597">Phosphoprotein</keyword>
<dbReference type="InterPro" id="IPR035965">
    <property type="entry name" value="PAS-like_dom_sf"/>
</dbReference>
<reference evidence="6 7" key="1">
    <citation type="journal article" date="2019" name="Int. J. Syst. Evol. Microbiol.">
        <title>The Global Catalogue of Microorganisms (GCM) 10K type strain sequencing project: providing services to taxonomists for standard genome sequencing and annotation.</title>
        <authorList>
            <consortium name="The Broad Institute Genomics Platform"/>
            <consortium name="The Broad Institute Genome Sequencing Center for Infectious Disease"/>
            <person name="Wu L."/>
            <person name="Ma J."/>
        </authorList>
    </citation>
    <scope>NUCLEOTIDE SEQUENCE [LARGE SCALE GENOMIC DNA]</scope>
    <source>
        <strain evidence="6 7">CGMCC 1.3239</strain>
    </source>
</reference>
<evidence type="ECO:0000313" key="6">
    <source>
        <dbReference type="EMBL" id="MFC6753889.1"/>
    </source>
</evidence>
<dbReference type="PROSITE" id="PS50112">
    <property type="entry name" value="PAS"/>
    <property type="match status" value="1"/>
</dbReference>